<accession>A0AA39PQR0</accession>
<organism evidence="1 2">
    <name type="scientific">Armillaria novae-zelandiae</name>
    <dbReference type="NCBI Taxonomy" id="153914"/>
    <lineage>
        <taxon>Eukaryota</taxon>
        <taxon>Fungi</taxon>
        <taxon>Dikarya</taxon>
        <taxon>Basidiomycota</taxon>
        <taxon>Agaricomycotina</taxon>
        <taxon>Agaricomycetes</taxon>
        <taxon>Agaricomycetidae</taxon>
        <taxon>Agaricales</taxon>
        <taxon>Marasmiineae</taxon>
        <taxon>Physalacriaceae</taxon>
        <taxon>Armillaria</taxon>
    </lineage>
</organism>
<proteinExistence type="predicted"/>
<reference evidence="1" key="1">
    <citation type="submission" date="2023-06" db="EMBL/GenBank/DDBJ databases">
        <authorList>
            <consortium name="Lawrence Berkeley National Laboratory"/>
            <person name="Ahrendt S."/>
            <person name="Sahu N."/>
            <person name="Indic B."/>
            <person name="Wong-Bajracharya J."/>
            <person name="Merenyi Z."/>
            <person name="Ke H.-M."/>
            <person name="Monk M."/>
            <person name="Kocsube S."/>
            <person name="Drula E."/>
            <person name="Lipzen A."/>
            <person name="Balint B."/>
            <person name="Henrissat B."/>
            <person name="Andreopoulos B."/>
            <person name="Martin F.M."/>
            <person name="Harder C.B."/>
            <person name="Rigling D."/>
            <person name="Ford K.L."/>
            <person name="Foster G.D."/>
            <person name="Pangilinan J."/>
            <person name="Papanicolaou A."/>
            <person name="Barry K."/>
            <person name="LaButti K."/>
            <person name="Viragh M."/>
            <person name="Koriabine M."/>
            <person name="Yan M."/>
            <person name="Riley R."/>
            <person name="Champramary S."/>
            <person name="Plett K.L."/>
            <person name="Tsai I.J."/>
            <person name="Slot J."/>
            <person name="Sipos G."/>
            <person name="Plett J."/>
            <person name="Nagy L.G."/>
            <person name="Grigoriev I.V."/>
        </authorList>
    </citation>
    <scope>NUCLEOTIDE SEQUENCE</scope>
    <source>
        <strain evidence="1">ICMP 16352</strain>
    </source>
</reference>
<evidence type="ECO:0000313" key="1">
    <source>
        <dbReference type="EMBL" id="KAK0487939.1"/>
    </source>
</evidence>
<comment type="caution">
    <text evidence="1">The sequence shown here is derived from an EMBL/GenBank/DDBJ whole genome shotgun (WGS) entry which is preliminary data.</text>
</comment>
<gene>
    <name evidence="1" type="ORF">IW261DRAFT_1655806</name>
</gene>
<name>A0AA39PQR0_9AGAR</name>
<dbReference type="Proteomes" id="UP001175227">
    <property type="component" value="Unassembled WGS sequence"/>
</dbReference>
<dbReference type="EMBL" id="JAUEPR010000003">
    <property type="protein sequence ID" value="KAK0487939.1"/>
    <property type="molecule type" value="Genomic_DNA"/>
</dbReference>
<protein>
    <submittedName>
        <fullName evidence="1">Uncharacterized protein</fullName>
    </submittedName>
</protein>
<dbReference type="AlphaFoldDB" id="A0AA39PQR0"/>
<keyword evidence="2" id="KW-1185">Reference proteome</keyword>
<sequence>MPIKYYYIRVGLQAKDAFFGDIKRIYPRSSSLTGDFPAKILFEAERRYGKKLLRENVDKMSVFSGWHSSSANPRYHYTLRAYNPAGWMAVTIEMEAANKGKVYTYYPQDWSRWMVHSGGVRAKHFFQLGDHIEVLLQCFGLYAFTTRLLYFKRYLQADAFATLSFVLKAQNIRKSLSSRDGKIVVLDMGRALPVNENVEFLDQVATGMSVDSLSQADGYDILFSTTGDYTVEGNSFTLQSRNDKEQYDDLPGIHRTLVYKTLLGII</sequence>
<evidence type="ECO:0000313" key="2">
    <source>
        <dbReference type="Proteomes" id="UP001175227"/>
    </source>
</evidence>